<dbReference type="GO" id="GO:0034227">
    <property type="term" value="P:tRNA thio-modification"/>
    <property type="evidence" value="ECO:0007669"/>
    <property type="project" value="UniProtKB-UniRule"/>
</dbReference>
<evidence type="ECO:0000256" key="1">
    <source>
        <dbReference type="ARBA" id="ARBA00022490"/>
    </source>
</evidence>
<evidence type="ECO:0000256" key="6">
    <source>
        <dbReference type="RuleBase" id="RU361182"/>
    </source>
</evidence>
<dbReference type="GO" id="GO:0002098">
    <property type="term" value="P:tRNA wobble uridine modification"/>
    <property type="evidence" value="ECO:0007669"/>
    <property type="project" value="UniProtKB-UniRule"/>
</dbReference>
<comment type="function">
    <text evidence="5">Acts as a sulfur carrier required for 2-thiolation of mcm(5)S(2)U at tRNA wobble positions of cytosolic tRNA(Lys), tRNA(Glu) and tRNA(Gln). Serves as sulfur donor in tRNA 2-thiolation reaction by being thiocarboxylated (-COSH) at its C-terminus by the MOCS3/UBA4 homolog. The sulfur is then transferred to tRNA to form 2-thiolation of mcm(5)S(2)U. Also acts as a ubiquitin-like protein (UBL) that is covalently conjugated via an isopeptide bond to lysine residues of target proteins. The thiocarboxylated form serves as substrate for conjugation and oxidative stress specifically induces the formation of UBL-protein conjugates.</text>
</comment>
<dbReference type="InterPro" id="IPR015221">
    <property type="entry name" value="Urm1"/>
</dbReference>
<organism evidence="7 8">
    <name type="scientific">Babesia duncani</name>
    <dbReference type="NCBI Taxonomy" id="323732"/>
    <lineage>
        <taxon>Eukaryota</taxon>
        <taxon>Sar</taxon>
        <taxon>Alveolata</taxon>
        <taxon>Apicomplexa</taxon>
        <taxon>Aconoidasida</taxon>
        <taxon>Piroplasmida</taxon>
        <taxon>Babesiidae</taxon>
        <taxon>Babesia</taxon>
    </lineage>
</organism>
<comment type="PTM">
    <text evidence="5">C-terminal thiocarboxylation occurs in 2 steps, it is first acyl-adenylated (-COAMP) via the hesA/moeB/thiF part of the MOCS3/UBA4 homolog, then thiocarboxylated (-COSH) via the rhodanese domain of the MOCS3/UBA4 homolog.</text>
</comment>
<comment type="caution">
    <text evidence="7">The sequence shown here is derived from an EMBL/GenBank/DDBJ whole genome shotgun (WGS) entry which is preliminary data.</text>
</comment>
<dbReference type="Pfam" id="PF09138">
    <property type="entry name" value="Urm1"/>
    <property type="match status" value="1"/>
</dbReference>
<dbReference type="Proteomes" id="UP001214638">
    <property type="component" value="Unassembled WGS sequence"/>
</dbReference>
<dbReference type="PANTHER" id="PTHR14986">
    <property type="entry name" value="RURM1 PROTEIN"/>
    <property type="match status" value="1"/>
</dbReference>
<accession>A0AAD9PMS8</accession>
<feature type="modified residue" description="1-thioglycine" evidence="5">
    <location>
        <position position="129"/>
    </location>
</feature>
<dbReference type="EMBL" id="JALLKP010000001">
    <property type="protein sequence ID" value="KAK2197780.1"/>
    <property type="molecule type" value="Genomic_DNA"/>
</dbReference>
<name>A0AAD9PMS8_9APIC</name>
<evidence type="ECO:0000256" key="4">
    <source>
        <dbReference type="ARBA" id="ARBA00022786"/>
    </source>
</evidence>
<reference evidence="7" key="1">
    <citation type="journal article" date="2023" name="Nat. Microbiol.">
        <title>Babesia duncani multi-omics identifies virulence factors and drug targets.</title>
        <authorList>
            <person name="Singh P."/>
            <person name="Lonardi S."/>
            <person name="Liang Q."/>
            <person name="Vydyam P."/>
            <person name="Khabirova E."/>
            <person name="Fang T."/>
            <person name="Gihaz S."/>
            <person name="Thekkiniath J."/>
            <person name="Munshi M."/>
            <person name="Abel S."/>
            <person name="Ciampossin L."/>
            <person name="Batugedara G."/>
            <person name="Gupta M."/>
            <person name="Lu X.M."/>
            <person name="Lenz T."/>
            <person name="Chakravarty S."/>
            <person name="Cornillot E."/>
            <person name="Hu Y."/>
            <person name="Ma W."/>
            <person name="Gonzalez L.M."/>
            <person name="Sanchez S."/>
            <person name="Estrada K."/>
            <person name="Sanchez-Flores A."/>
            <person name="Montero E."/>
            <person name="Harb O.S."/>
            <person name="Le Roch K.G."/>
            <person name="Mamoun C.B."/>
        </authorList>
    </citation>
    <scope>NUCLEOTIDE SEQUENCE</scope>
    <source>
        <strain evidence="7">WA1</strain>
    </source>
</reference>
<keyword evidence="3 5" id="KW-0819">tRNA processing</keyword>
<protein>
    <recommendedName>
        <fullName evidence="5">Ubiquitin-related modifier 1 homolog</fullName>
    </recommendedName>
</protein>
<comment type="subcellular location">
    <subcellularLocation>
        <location evidence="5 6">Cytoplasm</location>
    </subcellularLocation>
</comment>
<dbReference type="Gene3D" id="3.10.20.30">
    <property type="match status" value="1"/>
</dbReference>
<keyword evidence="4 5" id="KW-0833">Ubl conjugation pathway</keyword>
<evidence type="ECO:0000313" key="7">
    <source>
        <dbReference type="EMBL" id="KAK2197780.1"/>
    </source>
</evidence>
<feature type="cross-link" description="Glycyl lysine isopeptide (Gly-Lys) (interchain with K-? in acceptor proteins)" evidence="5">
    <location>
        <position position="129"/>
    </location>
</feature>
<sequence length="129" mass="14211">MKTTREITVEFCGGLESLTVDNVNSLILKLHGGPVTIGHLIAYIRENVIGAKRDIFADKPEAIESEIEDLKVECNVQAYSDTLKSNKIASARPGILVLVDNTDWELLGNRDYVLKDKQLVSFISTLHGG</sequence>
<evidence type="ECO:0000256" key="2">
    <source>
        <dbReference type="ARBA" id="ARBA00022499"/>
    </source>
</evidence>
<keyword evidence="2 5" id="KW-1017">Isopeptide bond</keyword>
<proteinExistence type="inferred from homology"/>
<dbReference type="GO" id="GO:0005829">
    <property type="term" value="C:cytosol"/>
    <property type="evidence" value="ECO:0007669"/>
    <property type="project" value="UniProtKB-UniRule"/>
</dbReference>
<evidence type="ECO:0000256" key="3">
    <source>
        <dbReference type="ARBA" id="ARBA00022694"/>
    </source>
</evidence>
<dbReference type="GO" id="GO:0032447">
    <property type="term" value="P:protein urmylation"/>
    <property type="evidence" value="ECO:0007669"/>
    <property type="project" value="UniProtKB-UniRule"/>
</dbReference>
<evidence type="ECO:0000256" key="5">
    <source>
        <dbReference type="HAMAP-Rule" id="MF_03048"/>
    </source>
</evidence>
<keyword evidence="1 5" id="KW-0963">Cytoplasm</keyword>
<comment type="pathway">
    <text evidence="5 6">tRNA modification; 5-methoxycarbonylmethyl-2-thiouridine-tRNA biosynthesis.</text>
</comment>
<dbReference type="RefSeq" id="XP_067804622.1">
    <property type="nucleotide sequence ID" value="XM_067945831.1"/>
</dbReference>
<dbReference type="HAMAP" id="MF_03048">
    <property type="entry name" value="Urm1"/>
    <property type="match status" value="1"/>
</dbReference>
<gene>
    <name evidence="7" type="ORF">BdWA1_000783</name>
</gene>
<comment type="similarity">
    <text evidence="5 6">Belongs to the URM1 family.</text>
</comment>
<dbReference type="AlphaFoldDB" id="A0AAD9PMS8"/>
<keyword evidence="8" id="KW-1185">Reference proteome</keyword>
<dbReference type="InterPro" id="IPR016155">
    <property type="entry name" value="Mopterin_synth/thiamin_S_b"/>
</dbReference>
<dbReference type="GeneID" id="94335081"/>
<dbReference type="SUPFAM" id="SSF54285">
    <property type="entry name" value="MoaD/ThiS"/>
    <property type="match status" value="1"/>
</dbReference>
<evidence type="ECO:0000313" key="8">
    <source>
        <dbReference type="Proteomes" id="UP001214638"/>
    </source>
</evidence>
<dbReference type="InterPro" id="IPR012675">
    <property type="entry name" value="Beta-grasp_dom_sf"/>
</dbReference>
<dbReference type="KEGG" id="bdw:94335081"/>